<evidence type="ECO:0000256" key="1">
    <source>
        <dbReference type="SAM" id="Phobius"/>
    </source>
</evidence>
<feature type="transmembrane region" description="Helical" evidence="1">
    <location>
        <begin position="261"/>
        <end position="280"/>
    </location>
</feature>
<feature type="transmembrane region" description="Helical" evidence="1">
    <location>
        <begin position="20"/>
        <end position="43"/>
    </location>
</feature>
<accession>A0A4V3BUE7</accession>
<keyword evidence="1" id="KW-1133">Transmembrane helix</keyword>
<feature type="transmembrane region" description="Helical" evidence="1">
    <location>
        <begin position="217"/>
        <end position="240"/>
    </location>
</feature>
<protein>
    <submittedName>
        <fullName evidence="2">PepSY-associated transmembrane protein</fullName>
    </submittedName>
</protein>
<dbReference type="AlphaFoldDB" id="A0A4V3BUE7"/>
<organism evidence="2 3">
    <name type="scientific">Stakelama pacifica</name>
    <dbReference type="NCBI Taxonomy" id="517720"/>
    <lineage>
        <taxon>Bacteria</taxon>
        <taxon>Pseudomonadati</taxon>
        <taxon>Pseudomonadota</taxon>
        <taxon>Alphaproteobacteria</taxon>
        <taxon>Sphingomonadales</taxon>
        <taxon>Sphingomonadaceae</taxon>
        <taxon>Stakelama</taxon>
    </lineage>
</organism>
<dbReference type="PANTHER" id="PTHR34219">
    <property type="entry name" value="IRON-REGULATED INNER MEMBRANE PROTEIN-RELATED"/>
    <property type="match status" value="1"/>
</dbReference>
<dbReference type="Proteomes" id="UP000295493">
    <property type="component" value="Unassembled WGS sequence"/>
</dbReference>
<evidence type="ECO:0000313" key="2">
    <source>
        <dbReference type="EMBL" id="TDN86988.1"/>
    </source>
</evidence>
<evidence type="ECO:0000313" key="3">
    <source>
        <dbReference type="Proteomes" id="UP000295493"/>
    </source>
</evidence>
<keyword evidence="1 2" id="KW-0812">Transmembrane</keyword>
<dbReference type="OrthoDB" id="9760788at2"/>
<keyword evidence="1" id="KW-0472">Membrane</keyword>
<dbReference type="InterPro" id="IPR005625">
    <property type="entry name" value="PepSY-ass_TM"/>
</dbReference>
<gene>
    <name evidence="2" type="ORF">EV664_101567</name>
</gene>
<dbReference type="PANTHER" id="PTHR34219:SF6">
    <property type="entry name" value="BLR3280 PROTEIN"/>
    <property type="match status" value="1"/>
</dbReference>
<dbReference type="RefSeq" id="WP_133494123.1">
    <property type="nucleotide sequence ID" value="NZ_BMLU01000001.1"/>
</dbReference>
<keyword evidence="3" id="KW-1185">Reference proteome</keyword>
<reference evidence="2 3" key="1">
    <citation type="submission" date="2019-03" db="EMBL/GenBank/DDBJ databases">
        <title>Genomic Encyclopedia of Type Strains, Phase IV (KMG-IV): sequencing the most valuable type-strain genomes for metagenomic binning, comparative biology and taxonomic classification.</title>
        <authorList>
            <person name="Goeker M."/>
        </authorList>
    </citation>
    <scope>NUCLEOTIDE SEQUENCE [LARGE SCALE GENOMIC DNA]</scope>
    <source>
        <strain evidence="2 3">DSM 25059</strain>
    </source>
</reference>
<name>A0A4V3BUE7_9SPHN</name>
<dbReference type="Pfam" id="PF03929">
    <property type="entry name" value="PepSY_TM"/>
    <property type="match status" value="1"/>
</dbReference>
<comment type="caution">
    <text evidence="2">The sequence shown here is derived from an EMBL/GenBank/DDBJ whole genome shotgun (WGS) entry which is preliminary data.</text>
</comment>
<proteinExistence type="predicted"/>
<sequence>MRAFKRVWQRKGLPALVWLHRWLGIATCLIFALWFASGAVMVFEPFPALPRSDQLGLQAPVAVDQIAVAPVSALERIGAQADGLRIVERAGRPAYIVQTPSGGRAIDAISGASLPLLSDEQARKEALRLFGAGASVHGPFDYDQWVVHNRFDTYRPLYRLDANDPAGTQLYLSARTGELVQRTTRSERMWNWAGAVLHWVYFTPLRSDWTMWDQSVWWLSLICMIVAMAGIVLGLVRMAAARRLRTPKFSFYRERWLRWHHLLGLVTSMFVLGWIFSGWLSMDHGRLFSRGTATEAQVARYAGCPLNEALQGIGANMIRSDSASEIEFTSLSCRPLVINYGPAGAVFQTDGHGQPLSGTNMKHFITMAVRRAWPQAQKVGITPVDPASIYARAEGWPTTALRVRLGSSTLPDLYVDGQTGRLLTVLNNSRAAYAWVYYGLHTFNFPGLITRPALRRFLLILPLTAGFMFSLTGVIIGWRRLLRTAQRR</sequence>
<feature type="transmembrane region" description="Helical" evidence="1">
    <location>
        <begin position="457"/>
        <end position="478"/>
    </location>
</feature>
<dbReference type="EMBL" id="SNWD01000001">
    <property type="protein sequence ID" value="TDN86988.1"/>
    <property type="molecule type" value="Genomic_DNA"/>
</dbReference>